<sequence>MKPSLHKARISLFDLEGFALIISHKTGVLYHNQVGGTSCAHAEYEGALAPVDFGPAGTKAIAELEFHPGGGSLDHALADELDRIFNSSPATSFISVDRARLDDSVESWVYVKLTGIFDDFSQETALRSLFGFSRDIGVLTWPNSD</sequence>
<proteinExistence type="predicted"/>
<dbReference type="RefSeq" id="WP_269035475.1">
    <property type="nucleotide sequence ID" value="NZ_CP114040.1"/>
</dbReference>
<accession>A0ABY7H1K7</accession>
<keyword evidence="2" id="KW-1185">Reference proteome</keyword>
<evidence type="ECO:0000313" key="1">
    <source>
        <dbReference type="EMBL" id="WAS93149.1"/>
    </source>
</evidence>
<evidence type="ECO:0000313" key="2">
    <source>
        <dbReference type="Proteomes" id="UP001164459"/>
    </source>
</evidence>
<dbReference type="Proteomes" id="UP001164459">
    <property type="component" value="Chromosome"/>
</dbReference>
<dbReference type="Pfam" id="PF19715">
    <property type="entry name" value="DUF6210"/>
    <property type="match status" value="1"/>
</dbReference>
<gene>
    <name evidence="1" type="ORF">O0S08_43860</name>
</gene>
<name>A0ABY7H1K7_9BACT</name>
<protein>
    <submittedName>
        <fullName evidence="1">DUF6210 family protein</fullName>
    </submittedName>
</protein>
<reference evidence="1" key="1">
    <citation type="submission" date="2022-11" db="EMBL/GenBank/DDBJ databases">
        <title>Minimal conservation of predation-associated metabolite biosynthetic gene clusters underscores biosynthetic potential of Myxococcota including descriptions for ten novel species: Archangium lansinium sp. nov., Myxococcus landrumus sp. nov., Nannocystis bai.</title>
        <authorList>
            <person name="Ahearne A."/>
            <person name="Stevens C."/>
            <person name="Dowd S."/>
        </authorList>
    </citation>
    <scope>NUCLEOTIDE SEQUENCE</scope>
    <source>
        <strain evidence="1">Fl3</strain>
    </source>
</reference>
<organism evidence="1 2">
    <name type="scientific">Nannocystis punicea</name>
    <dbReference type="NCBI Taxonomy" id="2995304"/>
    <lineage>
        <taxon>Bacteria</taxon>
        <taxon>Pseudomonadati</taxon>
        <taxon>Myxococcota</taxon>
        <taxon>Polyangia</taxon>
        <taxon>Nannocystales</taxon>
        <taxon>Nannocystaceae</taxon>
        <taxon>Nannocystis</taxon>
    </lineage>
</organism>
<dbReference type="InterPro" id="IPR046182">
    <property type="entry name" value="DUF6210"/>
</dbReference>
<dbReference type="EMBL" id="CP114040">
    <property type="protein sequence ID" value="WAS93149.1"/>
    <property type="molecule type" value="Genomic_DNA"/>
</dbReference>